<feature type="region of interest" description="Disordered" evidence="2">
    <location>
        <begin position="282"/>
        <end position="316"/>
    </location>
</feature>
<dbReference type="EMBL" id="JBCAWK010000004">
    <property type="protein sequence ID" value="KAK8861364.1"/>
    <property type="molecule type" value="Genomic_DNA"/>
</dbReference>
<feature type="region of interest" description="Disordered" evidence="2">
    <location>
        <begin position="1"/>
        <end position="96"/>
    </location>
</feature>
<evidence type="ECO:0000256" key="2">
    <source>
        <dbReference type="SAM" id="MobiDB-lite"/>
    </source>
</evidence>
<dbReference type="Proteomes" id="UP001388673">
    <property type="component" value="Unassembled WGS sequence"/>
</dbReference>
<feature type="domain" description="Bud22" evidence="3">
    <location>
        <begin position="147"/>
        <end position="601"/>
    </location>
</feature>
<feature type="region of interest" description="Disordered" evidence="2">
    <location>
        <begin position="348"/>
        <end position="572"/>
    </location>
</feature>
<feature type="compositionally biased region" description="Basic residues" evidence="2">
    <location>
        <begin position="460"/>
        <end position="469"/>
    </location>
</feature>
<dbReference type="AlphaFoldDB" id="A0AAW0Z0T1"/>
<dbReference type="InterPro" id="IPR037393">
    <property type="entry name" value="Bud22/SRFB1"/>
</dbReference>
<comment type="caution">
    <text evidence="4">The sequence shown here is derived from an EMBL/GenBank/DDBJ whole genome shotgun (WGS) entry which is preliminary data.</text>
</comment>
<evidence type="ECO:0000313" key="4">
    <source>
        <dbReference type="EMBL" id="KAK8861364.1"/>
    </source>
</evidence>
<reference evidence="4 5" key="1">
    <citation type="journal article" date="2024" name="bioRxiv">
        <title>Comparative genomics of Cryptococcus and Kwoniella reveals pathogenesis evolution and contrasting karyotype dynamics via intercentromeric recombination or chromosome fusion.</title>
        <authorList>
            <person name="Coelho M.A."/>
            <person name="David-Palma M."/>
            <person name="Shea T."/>
            <person name="Bowers K."/>
            <person name="McGinley-Smith S."/>
            <person name="Mohammad A.W."/>
            <person name="Gnirke A."/>
            <person name="Yurkov A.M."/>
            <person name="Nowrousian M."/>
            <person name="Sun S."/>
            <person name="Cuomo C.A."/>
            <person name="Heitman J."/>
        </authorList>
    </citation>
    <scope>NUCLEOTIDE SEQUENCE [LARGE SCALE GENOMIC DNA]</scope>
    <source>
        <strain evidence="4 5">CBS 13917</strain>
    </source>
</reference>
<dbReference type="PANTHER" id="PTHR23325">
    <property type="entry name" value="SERUM RESPONSE FACTOR-BINDING"/>
    <property type="match status" value="1"/>
</dbReference>
<dbReference type="KEGG" id="kne:92179442"/>
<evidence type="ECO:0000259" key="3">
    <source>
        <dbReference type="Pfam" id="PF09073"/>
    </source>
</evidence>
<dbReference type="InterPro" id="IPR015158">
    <property type="entry name" value="Bud22_dom"/>
</dbReference>
<dbReference type="RefSeq" id="XP_066803989.1">
    <property type="nucleotide sequence ID" value="XM_066945300.1"/>
</dbReference>
<evidence type="ECO:0000313" key="5">
    <source>
        <dbReference type="Proteomes" id="UP001388673"/>
    </source>
</evidence>
<dbReference type="PANTHER" id="PTHR23325:SF1">
    <property type="entry name" value="SERUM RESPONSE FACTOR-BINDING PROTEIN 1"/>
    <property type="match status" value="1"/>
</dbReference>
<dbReference type="GO" id="GO:0030686">
    <property type="term" value="C:90S preribosome"/>
    <property type="evidence" value="ECO:0007669"/>
    <property type="project" value="TreeGrafter"/>
</dbReference>
<dbReference type="GO" id="GO:0030490">
    <property type="term" value="P:maturation of SSU-rRNA"/>
    <property type="evidence" value="ECO:0007669"/>
    <property type="project" value="TreeGrafter"/>
</dbReference>
<feature type="compositionally biased region" description="Low complexity" evidence="2">
    <location>
        <begin position="404"/>
        <end position="416"/>
    </location>
</feature>
<accession>A0AAW0Z0T1</accession>
<dbReference type="GO" id="GO:0005634">
    <property type="term" value="C:nucleus"/>
    <property type="evidence" value="ECO:0007669"/>
    <property type="project" value="TreeGrafter"/>
</dbReference>
<feature type="compositionally biased region" description="Acidic residues" evidence="2">
    <location>
        <begin position="299"/>
        <end position="316"/>
    </location>
</feature>
<evidence type="ECO:0000256" key="1">
    <source>
        <dbReference type="ARBA" id="ARBA00023054"/>
    </source>
</evidence>
<keyword evidence="5" id="KW-1185">Reference proteome</keyword>
<proteinExistence type="predicted"/>
<feature type="compositionally biased region" description="Low complexity" evidence="2">
    <location>
        <begin position="539"/>
        <end position="564"/>
    </location>
</feature>
<sequence>MSDSGLPGVTDSHGKKRKRTGKEREEKKKAAILAQAQADSHATTAGVEPTADARESAGIQGETSAPPTIENVSEGEAIVEGAPAGKKRKRTGKEREERKKAFLLAQAEAAANPETLPSSITNDEPTTTAGALRPIFDLEKAATRIPQGLKTLHPVFKQAKSFETRRLIKKIKFLRTKNGSKEELADLEAQLQLIHQIQLHSLAQSHLFVKLRKHPLLKHLSLPESFTTMLTPTTPSLPTTSTSAAPALVEKVENRLCSAKLVADKVKIVVGWIVGEQGAKLSKAAENKAGSRATRALDDSEEEDEEDEDIVDDEDVAMAVPRALGEEEEEDVDIGSDDETLQQDHAADMAGWESGSVSGRDDDSEDGNDSDDQEDTISLPKPSNKNAKPTSTPAADSKARKTNTKTQTSTKEQTTNLRAADITTSLFLPSLATGFTRGDEGDSDPDDDYDPDGVIGGKTVVRKNRRGQRARQAIWEKKYGKGAKHVVKARQEEQEQARKSQEKAEVRARGRDSGWGARAGTTSLGATASASRPAPPHLATSNSTPTPMSTSAPAPARAPYSAPAQDKAAMHPSWEAARLRKQKMAMVPPVDGPKPNKIIFD</sequence>
<feature type="compositionally biased region" description="Basic and acidic residues" evidence="2">
    <location>
        <begin position="489"/>
        <end position="512"/>
    </location>
</feature>
<name>A0AAW0Z0T1_9TREE</name>
<feature type="compositionally biased region" description="Polar residues" evidence="2">
    <location>
        <begin position="381"/>
        <end position="394"/>
    </location>
</feature>
<protein>
    <recommendedName>
        <fullName evidence="3">Bud22 domain-containing protein</fullName>
    </recommendedName>
</protein>
<feature type="compositionally biased region" description="Acidic residues" evidence="2">
    <location>
        <begin position="441"/>
        <end position="451"/>
    </location>
</feature>
<dbReference type="GeneID" id="92179442"/>
<keyword evidence="1" id="KW-0175">Coiled coil</keyword>
<gene>
    <name evidence="4" type="ORF">IAR55_002183</name>
</gene>
<feature type="compositionally biased region" description="Acidic residues" evidence="2">
    <location>
        <begin position="362"/>
        <end position="375"/>
    </location>
</feature>
<organism evidence="4 5">
    <name type="scientific">Kwoniella newhampshirensis</name>
    <dbReference type="NCBI Taxonomy" id="1651941"/>
    <lineage>
        <taxon>Eukaryota</taxon>
        <taxon>Fungi</taxon>
        <taxon>Dikarya</taxon>
        <taxon>Basidiomycota</taxon>
        <taxon>Agaricomycotina</taxon>
        <taxon>Tremellomycetes</taxon>
        <taxon>Tremellales</taxon>
        <taxon>Cryptococcaceae</taxon>
        <taxon>Kwoniella</taxon>
    </lineage>
</organism>
<feature type="compositionally biased region" description="Low complexity" evidence="2">
    <location>
        <begin position="516"/>
        <end position="532"/>
    </location>
</feature>
<dbReference type="Pfam" id="PF09073">
    <property type="entry name" value="BUD22"/>
    <property type="match status" value="1"/>
</dbReference>